<protein>
    <submittedName>
        <fullName evidence="1">Ca2+-binding RTX toxin-like protein</fullName>
    </submittedName>
</protein>
<dbReference type="PRINTS" id="PR00313">
    <property type="entry name" value="CABNDNGRPT"/>
</dbReference>
<dbReference type="PROSITE" id="PS00330">
    <property type="entry name" value="HEMOLYSIN_CALCIUM"/>
    <property type="match status" value="3"/>
</dbReference>
<dbReference type="InterPro" id="IPR011049">
    <property type="entry name" value="Serralysin-like_metalloprot_C"/>
</dbReference>
<dbReference type="RefSeq" id="WP_027314438.1">
    <property type="nucleotide sequence ID" value="NZ_JACIDC010000001.1"/>
</dbReference>
<keyword evidence="2" id="KW-1185">Reference proteome</keyword>
<name>A0A7W6N6N9_9HYPH</name>
<comment type="caution">
    <text evidence="1">The sequence shown here is derived from an EMBL/GenBank/DDBJ whole genome shotgun (WGS) entry which is preliminary data.</text>
</comment>
<dbReference type="Gene3D" id="2.150.10.10">
    <property type="entry name" value="Serralysin-like metalloprotease, C-terminal"/>
    <property type="match status" value="1"/>
</dbReference>
<dbReference type="GO" id="GO:0005509">
    <property type="term" value="F:calcium ion binding"/>
    <property type="evidence" value="ECO:0007669"/>
    <property type="project" value="InterPro"/>
</dbReference>
<accession>A0A7W6N6N9</accession>
<gene>
    <name evidence="1" type="ORF">GGR34_000420</name>
</gene>
<organism evidence="1 2">
    <name type="scientific">Microvirga flocculans</name>
    <dbReference type="NCBI Taxonomy" id="217168"/>
    <lineage>
        <taxon>Bacteria</taxon>
        <taxon>Pseudomonadati</taxon>
        <taxon>Pseudomonadota</taxon>
        <taxon>Alphaproteobacteria</taxon>
        <taxon>Hyphomicrobiales</taxon>
        <taxon>Methylobacteriaceae</taxon>
        <taxon>Microvirga</taxon>
    </lineage>
</organism>
<dbReference type="InterPro" id="IPR001343">
    <property type="entry name" value="Hemolysn_Ca-bd"/>
</dbReference>
<dbReference type="EMBL" id="JACIDC010000001">
    <property type="protein sequence ID" value="MBB4038791.1"/>
    <property type="molecule type" value="Genomic_DNA"/>
</dbReference>
<sequence length="240" mass="25712">MTSQADTTLPTVHTTTYRLSFTNTNAVGKNFVFMQAYKGDMPVAWLTFNPINNNVSSWMNVPGEYKLVYATAAGEFAAQSLVVHPASGPISGGRLSDHLFGAKGSDTLKGGTGDDVLRGGLGRDVLTGGAGQDAFVFDTKPNGRTNLDRVADFKVKDDSIWLDNAAFHKLGTGTELQPGKLNEAFFTVGDRAKDRNDYLIYDKAKGVLRYDADGSGSGKAVEIATLSKNLKMTAADFLVI</sequence>
<evidence type="ECO:0000313" key="1">
    <source>
        <dbReference type="EMBL" id="MBB4038791.1"/>
    </source>
</evidence>
<dbReference type="AlphaFoldDB" id="A0A7W6N6N9"/>
<dbReference type="InterPro" id="IPR018511">
    <property type="entry name" value="Hemolysin-typ_Ca-bd_CS"/>
</dbReference>
<dbReference type="SUPFAM" id="SSF51120">
    <property type="entry name" value="beta-Roll"/>
    <property type="match status" value="1"/>
</dbReference>
<dbReference type="Pfam" id="PF00353">
    <property type="entry name" value="HemolysinCabind"/>
    <property type="match status" value="1"/>
</dbReference>
<dbReference type="Proteomes" id="UP000519439">
    <property type="component" value="Unassembled WGS sequence"/>
</dbReference>
<proteinExistence type="predicted"/>
<evidence type="ECO:0000313" key="2">
    <source>
        <dbReference type="Proteomes" id="UP000519439"/>
    </source>
</evidence>
<reference evidence="1 2" key="1">
    <citation type="submission" date="2020-08" db="EMBL/GenBank/DDBJ databases">
        <title>Genomic Encyclopedia of Type Strains, Phase IV (KMG-IV): sequencing the most valuable type-strain genomes for metagenomic binning, comparative biology and taxonomic classification.</title>
        <authorList>
            <person name="Goeker M."/>
        </authorList>
    </citation>
    <scope>NUCLEOTIDE SEQUENCE [LARGE SCALE GENOMIC DNA]</scope>
    <source>
        <strain evidence="1 2">DSM 15743</strain>
    </source>
</reference>